<name>A0A315ZSB0_9ACTN</name>
<dbReference type="EMBL" id="QGDQ01000030">
    <property type="protein sequence ID" value="PWJ48451.1"/>
    <property type="molecule type" value="Genomic_DNA"/>
</dbReference>
<accession>A0A315ZSB0</accession>
<gene>
    <name evidence="1" type="ORF">BXY45_13015</name>
</gene>
<evidence type="ECO:0000313" key="1">
    <source>
        <dbReference type="EMBL" id="PWJ48451.1"/>
    </source>
</evidence>
<proteinExistence type="predicted"/>
<keyword evidence="2" id="KW-1185">Reference proteome</keyword>
<dbReference type="AlphaFoldDB" id="A0A315ZSB0"/>
<dbReference type="Proteomes" id="UP000245469">
    <property type="component" value="Unassembled WGS sequence"/>
</dbReference>
<comment type="caution">
    <text evidence="1">The sequence shown here is derived from an EMBL/GenBank/DDBJ whole genome shotgun (WGS) entry which is preliminary data.</text>
</comment>
<reference evidence="1 2" key="1">
    <citation type="submission" date="2018-03" db="EMBL/GenBank/DDBJ databases">
        <title>Genomic Encyclopedia of Archaeal and Bacterial Type Strains, Phase II (KMG-II): from individual species to whole genera.</title>
        <authorList>
            <person name="Goeker M."/>
        </authorList>
    </citation>
    <scope>NUCLEOTIDE SEQUENCE [LARGE SCALE GENOMIC DNA]</scope>
    <source>
        <strain evidence="1 2">DSM 44889</strain>
    </source>
</reference>
<evidence type="ECO:0000313" key="2">
    <source>
        <dbReference type="Proteomes" id="UP000245469"/>
    </source>
</evidence>
<organism evidence="1 2">
    <name type="scientific">Quadrisphaera granulorum</name>
    <dbReference type="NCBI Taxonomy" id="317664"/>
    <lineage>
        <taxon>Bacteria</taxon>
        <taxon>Bacillati</taxon>
        <taxon>Actinomycetota</taxon>
        <taxon>Actinomycetes</taxon>
        <taxon>Kineosporiales</taxon>
        <taxon>Kineosporiaceae</taxon>
        <taxon>Quadrisphaera</taxon>
    </lineage>
</organism>
<protein>
    <submittedName>
        <fullName evidence="1">Uncharacterized protein</fullName>
    </submittedName>
</protein>
<sequence>MPSPEEFALAWSRSCYAESRHDGRKTLDALLDQRLDDDA</sequence>